<dbReference type="AlphaFoldDB" id="A0AAW1RAJ0"/>
<comment type="caution">
    <text evidence="2">The sequence shown here is derived from an EMBL/GenBank/DDBJ whole genome shotgun (WGS) entry which is preliminary data.</text>
</comment>
<keyword evidence="3" id="KW-1185">Reference proteome</keyword>
<sequence>MTESKAEVQRRNGFPAFTEWMQSRAVNQAADVWFVLRCSKVCSQPCSIEEPFCQPLAQLILGIKPSLMNESNAAAAIVSHPPAAINTECTTTGRGLLWEHAALGQLGTQSPASGQRCKSFSLTLSSSLSQQLTAGKPLTLADICQQDILVFDGNTGQRQPQSFNGTGICMFHLRLQEPVHMFGTPVVEVTPRTQYGATAYGLLGETKSTTTRTLFGQPDPPPPLPRKMRDPTLMDPSTFLRLSLPLKEGEEEGTATGAEQFATSEETKENPKRHGQLEALESMNNPMREAPLGLHLYDILGARHGLLSSSRGDAPTGSSTIKAPSSPLPDIAKAYFGDSLNRPDAFVPLEEGLFGSSRRLLQFPPPPFPPSQPIGLPTNGGDSYASYASVVGAGYYGVDGSTSITTLAIPPGG</sequence>
<accession>A0AAW1RAJ0</accession>
<feature type="compositionally biased region" description="Basic and acidic residues" evidence="1">
    <location>
        <begin position="265"/>
        <end position="274"/>
    </location>
</feature>
<protein>
    <submittedName>
        <fullName evidence="2">Uncharacterized protein</fullName>
    </submittedName>
</protein>
<evidence type="ECO:0000313" key="3">
    <source>
        <dbReference type="Proteomes" id="UP001438707"/>
    </source>
</evidence>
<dbReference type="EMBL" id="JALJOS010000015">
    <property type="protein sequence ID" value="KAK9830694.1"/>
    <property type="molecule type" value="Genomic_DNA"/>
</dbReference>
<gene>
    <name evidence="2" type="ORF">WJX74_002879</name>
</gene>
<reference evidence="2 3" key="1">
    <citation type="journal article" date="2024" name="Nat. Commun.">
        <title>Phylogenomics reveals the evolutionary origins of lichenization in chlorophyte algae.</title>
        <authorList>
            <person name="Puginier C."/>
            <person name="Libourel C."/>
            <person name="Otte J."/>
            <person name="Skaloud P."/>
            <person name="Haon M."/>
            <person name="Grisel S."/>
            <person name="Petersen M."/>
            <person name="Berrin J.G."/>
            <person name="Delaux P.M."/>
            <person name="Dal Grande F."/>
            <person name="Keller J."/>
        </authorList>
    </citation>
    <scope>NUCLEOTIDE SEQUENCE [LARGE SCALE GENOMIC DNA]</scope>
    <source>
        <strain evidence="2 3">SAG 2145</strain>
    </source>
</reference>
<evidence type="ECO:0000313" key="2">
    <source>
        <dbReference type="EMBL" id="KAK9830694.1"/>
    </source>
</evidence>
<proteinExistence type="predicted"/>
<feature type="region of interest" description="Disordered" evidence="1">
    <location>
        <begin position="247"/>
        <end position="274"/>
    </location>
</feature>
<dbReference type="Proteomes" id="UP001438707">
    <property type="component" value="Unassembled WGS sequence"/>
</dbReference>
<name>A0AAW1RAJ0_9CHLO</name>
<organism evidence="2 3">
    <name type="scientific">Apatococcus lobatus</name>
    <dbReference type="NCBI Taxonomy" id="904363"/>
    <lineage>
        <taxon>Eukaryota</taxon>
        <taxon>Viridiplantae</taxon>
        <taxon>Chlorophyta</taxon>
        <taxon>core chlorophytes</taxon>
        <taxon>Trebouxiophyceae</taxon>
        <taxon>Chlorellales</taxon>
        <taxon>Chlorellaceae</taxon>
        <taxon>Apatococcus</taxon>
    </lineage>
</organism>
<evidence type="ECO:0000256" key="1">
    <source>
        <dbReference type="SAM" id="MobiDB-lite"/>
    </source>
</evidence>